<keyword evidence="2" id="KW-1185">Reference proteome</keyword>
<evidence type="ECO:0000313" key="2">
    <source>
        <dbReference type="Proteomes" id="UP000250235"/>
    </source>
</evidence>
<gene>
    <name evidence="1" type="ORF">F511_43677</name>
</gene>
<protein>
    <submittedName>
        <fullName evidence="1">Glucan endo-1,3-beta-D-glucosidase</fullName>
    </submittedName>
</protein>
<dbReference type="Proteomes" id="UP000250235">
    <property type="component" value="Unassembled WGS sequence"/>
</dbReference>
<evidence type="ECO:0000313" key="1">
    <source>
        <dbReference type="EMBL" id="KZV14324.1"/>
    </source>
</evidence>
<sequence>MSERNSVWLRDKFQTLQTDVTRGCYRYQISDVANENVRCCGQLRYVNELSLVKSAINEVIGEIADTYRELSCWGKSDVIGISVEQTADANVGGSGSAPGQAAE</sequence>
<accession>A0A2Z6ZYI8</accession>
<proteinExistence type="predicted"/>
<reference evidence="1 2" key="1">
    <citation type="journal article" date="2015" name="Proc. Natl. Acad. Sci. U.S.A.">
        <title>The resurrection genome of Boea hygrometrica: A blueprint for survival of dehydration.</title>
        <authorList>
            <person name="Xiao L."/>
            <person name="Yang G."/>
            <person name="Zhang L."/>
            <person name="Yang X."/>
            <person name="Zhao S."/>
            <person name="Ji Z."/>
            <person name="Zhou Q."/>
            <person name="Hu M."/>
            <person name="Wang Y."/>
            <person name="Chen M."/>
            <person name="Xu Y."/>
            <person name="Jin H."/>
            <person name="Xiao X."/>
            <person name="Hu G."/>
            <person name="Bao F."/>
            <person name="Hu Y."/>
            <person name="Wan P."/>
            <person name="Li L."/>
            <person name="Deng X."/>
            <person name="Kuang T."/>
            <person name="Xiang C."/>
            <person name="Zhu J.K."/>
            <person name="Oliver M.J."/>
            <person name="He Y."/>
        </authorList>
    </citation>
    <scope>NUCLEOTIDE SEQUENCE [LARGE SCALE GENOMIC DNA]</scope>
    <source>
        <strain evidence="2">cv. XS01</strain>
    </source>
</reference>
<organism evidence="1 2">
    <name type="scientific">Dorcoceras hygrometricum</name>
    <dbReference type="NCBI Taxonomy" id="472368"/>
    <lineage>
        <taxon>Eukaryota</taxon>
        <taxon>Viridiplantae</taxon>
        <taxon>Streptophyta</taxon>
        <taxon>Embryophyta</taxon>
        <taxon>Tracheophyta</taxon>
        <taxon>Spermatophyta</taxon>
        <taxon>Magnoliopsida</taxon>
        <taxon>eudicotyledons</taxon>
        <taxon>Gunneridae</taxon>
        <taxon>Pentapetalae</taxon>
        <taxon>asterids</taxon>
        <taxon>lamiids</taxon>
        <taxon>Lamiales</taxon>
        <taxon>Gesneriaceae</taxon>
        <taxon>Didymocarpoideae</taxon>
        <taxon>Trichosporeae</taxon>
        <taxon>Loxocarpinae</taxon>
        <taxon>Dorcoceras</taxon>
    </lineage>
</organism>
<name>A0A2Z6ZYI8_9LAMI</name>
<dbReference type="EMBL" id="KV020928">
    <property type="protein sequence ID" value="KZV14324.1"/>
    <property type="molecule type" value="Genomic_DNA"/>
</dbReference>
<dbReference type="AlphaFoldDB" id="A0A2Z6ZYI8"/>